<reference evidence="2" key="2">
    <citation type="submission" date="2020-11" db="EMBL/GenBank/DDBJ databases">
        <authorList>
            <person name="McCartney M.A."/>
            <person name="Auch B."/>
            <person name="Kono T."/>
            <person name="Mallez S."/>
            <person name="Becker A."/>
            <person name="Gohl D.M."/>
            <person name="Silverstein K.A.T."/>
            <person name="Koren S."/>
            <person name="Bechman K.B."/>
            <person name="Herman A."/>
            <person name="Abrahante J.E."/>
            <person name="Garbe J."/>
        </authorList>
    </citation>
    <scope>NUCLEOTIDE SEQUENCE</scope>
    <source>
        <strain evidence="2">Duluth1</strain>
        <tissue evidence="2">Whole animal</tissue>
    </source>
</reference>
<evidence type="ECO:0000256" key="1">
    <source>
        <dbReference type="SAM" id="MobiDB-lite"/>
    </source>
</evidence>
<sequence>MVFTAKCLYNEKLLSEAWRRWHLEFVRYKAIRKVEAFDKKQQMTMVFVSWKNLCKKHQTRKISLIPLPVSPAFNMPVAGTSSPTTPTEDYYDTHETNGNPTGRVQARPARGSRLPSLSARNSPTSAAENSKLSFPSNKRRGSIY</sequence>
<comment type="caution">
    <text evidence="2">The sequence shown here is derived from an EMBL/GenBank/DDBJ whole genome shotgun (WGS) entry which is preliminary data.</text>
</comment>
<protein>
    <submittedName>
        <fullName evidence="2">Uncharacterized protein</fullName>
    </submittedName>
</protein>
<gene>
    <name evidence="2" type="ORF">DPMN_161970</name>
</gene>
<keyword evidence="3" id="KW-1185">Reference proteome</keyword>
<feature type="region of interest" description="Disordered" evidence="1">
    <location>
        <begin position="75"/>
        <end position="144"/>
    </location>
</feature>
<evidence type="ECO:0000313" key="3">
    <source>
        <dbReference type="Proteomes" id="UP000828390"/>
    </source>
</evidence>
<name>A0A9D4ETZ9_DREPO</name>
<dbReference type="AlphaFoldDB" id="A0A9D4ETZ9"/>
<evidence type="ECO:0000313" key="2">
    <source>
        <dbReference type="EMBL" id="KAH3784020.1"/>
    </source>
</evidence>
<proteinExistence type="predicted"/>
<dbReference type="Proteomes" id="UP000828390">
    <property type="component" value="Unassembled WGS sequence"/>
</dbReference>
<accession>A0A9D4ETZ9</accession>
<feature type="compositionally biased region" description="Polar residues" evidence="1">
    <location>
        <begin position="118"/>
        <end position="136"/>
    </location>
</feature>
<organism evidence="2 3">
    <name type="scientific">Dreissena polymorpha</name>
    <name type="common">Zebra mussel</name>
    <name type="synonym">Mytilus polymorpha</name>
    <dbReference type="NCBI Taxonomy" id="45954"/>
    <lineage>
        <taxon>Eukaryota</taxon>
        <taxon>Metazoa</taxon>
        <taxon>Spiralia</taxon>
        <taxon>Lophotrochozoa</taxon>
        <taxon>Mollusca</taxon>
        <taxon>Bivalvia</taxon>
        <taxon>Autobranchia</taxon>
        <taxon>Heteroconchia</taxon>
        <taxon>Euheterodonta</taxon>
        <taxon>Imparidentia</taxon>
        <taxon>Neoheterodontei</taxon>
        <taxon>Myida</taxon>
        <taxon>Dreissenoidea</taxon>
        <taxon>Dreissenidae</taxon>
        <taxon>Dreissena</taxon>
    </lineage>
</organism>
<dbReference type="EMBL" id="JAIWYP010000008">
    <property type="protein sequence ID" value="KAH3784020.1"/>
    <property type="molecule type" value="Genomic_DNA"/>
</dbReference>
<reference evidence="2" key="1">
    <citation type="journal article" date="2019" name="bioRxiv">
        <title>The Genome of the Zebra Mussel, Dreissena polymorpha: A Resource for Invasive Species Research.</title>
        <authorList>
            <person name="McCartney M.A."/>
            <person name="Auch B."/>
            <person name="Kono T."/>
            <person name="Mallez S."/>
            <person name="Zhang Y."/>
            <person name="Obille A."/>
            <person name="Becker A."/>
            <person name="Abrahante J.E."/>
            <person name="Garbe J."/>
            <person name="Badalamenti J.P."/>
            <person name="Herman A."/>
            <person name="Mangelson H."/>
            <person name="Liachko I."/>
            <person name="Sullivan S."/>
            <person name="Sone E.D."/>
            <person name="Koren S."/>
            <person name="Silverstein K.A.T."/>
            <person name="Beckman K.B."/>
            <person name="Gohl D.M."/>
        </authorList>
    </citation>
    <scope>NUCLEOTIDE SEQUENCE</scope>
    <source>
        <strain evidence="2">Duluth1</strain>
        <tissue evidence="2">Whole animal</tissue>
    </source>
</reference>